<dbReference type="SUPFAM" id="SSF56112">
    <property type="entry name" value="Protein kinase-like (PK-like)"/>
    <property type="match status" value="1"/>
</dbReference>
<name>A0A443Q8L1_9ACAR</name>
<dbReference type="InterPro" id="IPR011009">
    <property type="entry name" value="Kinase-like_dom_sf"/>
</dbReference>
<keyword evidence="4" id="KW-1185">Reference proteome</keyword>
<feature type="domain" description="Protein kinase" evidence="2">
    <location>
        <begin position="21"/>
        <end position="77"/>
    </location>
</feature>
<proteinExistence type="predicted"/>
<feature type="non-terminal residue" evidence="3">
    <location>
        <position position="77"/>
    </location>
</feature>
<dbReference type="InterPro" id="IPR000719">
    <property type="entry name" value="Prot_kinase_dom"/>
</dbReference>
<evidence type="ECO:0000313" key="4">
    <source>
        <dbReference type="Proteomes" id="UP000288716"/>
    </source>
</evidence>
<sequence length="77" mass="8750">MSLEKSLFAKSPYCLDGFFTFTKGSEIGSGSYGNVREAEMNNTIYAIKKIRVNKEFRIKYSLREVEALIKLDGCENV</sequence>
<gene>
    <name evidence="3" type="ORF">B4U80_14830</name>
</gene>
<accession>A0A443Q8L1</accession>
<dbReference type="PROSITE" id="PS00107">
    <property type="entry name" value="PROTEIN_KINASE_ATP"/>
    <property type="match status" value="1"/>
</dbReference>
<dbReference type="GO" id="GO:0005524">
    <property type="term" value="F:ATP binding"/>
    <property type="evidence" value="ECO:0007669"/>
    <property type="project" value="UniProtKB-UniRule"/>
</dbReference>
<feature type="binding site" evidence="1">
    <location>
        <position position="49"/>
    </location>
    <ligand>
        <name>ATP</name>
        <dbReference type="ChEBI" id="CHEBI:30616"/>
    </ligand>
</feature>
<protein>
    <recommendedName>
        <fullName evidence="2">Protein kinase domain-containing protein</fullName>
    </recommendedName>
</protein>
<keyword evidence="1" id="KW-0547">Nucleotide-binding</keyword>
<evidence type="ECO:0000313" key="3">
    <source>
        <dbReference type="EMBL" id="RWR99376.1"/>
    </source>
</evidence>
<dbReference type="AlphaFoldDB" id="A0A443Q8L1"/>
<dbReference type="VEuPathDB" id="VectorBase:LDEU014591"/>
<dbReference type="Proteomes" id="UP000288716">
    <property type="component" value="Unassembled WGS sequence"/>
</dbReference>
<evidence type="ECO:0000256" key="1">
    <source>
        <dbReference type="PROSITE-ProRule" id="PRU10141"/>
    </source>
</evidence>
<evidence type="ECO:0000259" key="2">
    <source>
        <dbReference type="PROSITE" id="PS50011"/>
    </source>
</evidence>
<keyword evidence="1" id="KW-0067">ATP-binding</keyword>
<comment type="caution">
    <text evidence="3">The sequence shown here is derived from an EMBL/GenBank/DDBJ whole genome shotgun (WGS) entry which is preliminary data.</text>
</comment>
<dbReference type="PROSITE" id="PS50011">
    <property type="entry name" value="PROTEIN_KINASE_DOM"/>
    <property type="match status" value="1"/>
</dbReference>
<dbReference type="InterPro" id="IPR017441">
    <property type="entry name" value="Protein_kinase_ATP_BS"/>
</dbReference>
<dbReference type="Gene3D" id="3.30.200.20">
    <property type="entry name" value="Phosphorylase Kinase, domain 1"/>
    <property type="match status" value="1"/>
</dbReference>
<organism evidence="3 4">
    <name type="scientific">Leptotrombidium deliense</name>
    <dbReference type="NCBI Taxonomy" id="299467"/>
    <lineage>
        <taxon>Eukaryota</taxon>
        <taxon>Metazoa</taxon>
        <taxon>Ecdysozoa</taxon>
        <taxon>Arthropoda</taxon>
        <taxon>Chelicerata</taxon>
        <taxon>Arachnida</taxon>
        <taxon>Acari</taxon>
        <taxon>Acariformes</taxon>
        <taxon>Trombidiformes</taxon>
        <taxon>Prostigmata</taxon>
        <taxon>Anystina</taxon>
        <taxon>Parasitengona</taxon>
        <taxon>Trombiculoidea</taxon>
        <taxon>Trombiculidae</taxon>
        <taxon>Leptotrombidium</taxon>
    </lineage>
</organism>
<dbReference type="OrthoDB" id="676979at2759"/>
<dbReference type="GO" id="GO:0004672">
    <property type="term" value="F:protein kinase activity"/>
    <property type="evidence" value="ECO:0007669"/>
    <property type="project" value="InterPro"/>
</dbReference>
<dbReference type="EMBL" id="NCKV01064060">
    <property type="protein sequence ID" value="RWR99376.1"/>
    <property type="molecule type" value="Genomic_DNA"/>
</dbReference>
<reference evidence="3 4" key="1">
    <citation type="journal article" date="2018" name="Gigascience">
        <title>Genomes of trombidid mites reveal novel predicted allergens and laterally-transferred genes associated with secondary metabolism.</title>
        <authorList>
            <person name="Dong X."/>
            <person name="Chaisiri K."/>
            <person name="Xia D."/>
            <person name="Armstrong S.D."/>
            <person name="Fang Y."/>
            <person name="Donnelly M.J."/>
            <person name="Kadowaki T."/>
            <person name="McGarry J.W."/>
            <person name="Darby A.C."/>
            <person name="Makepeace B.L."/>
        </authorList>
    </citation>
    <scope>NUCLEOTIDE SEQUENCE [LARGE SCALE GENOMIC DNA]</scope>
    <source>
        <strain evidence="3">UoL-UT</strain>
    </source>
</reference>